<feature type="domain" description="DnaD N-terminal" evidence="3">
    <location>
        <begin position="19"/>
        <end position="110"/>
    </location>
</feature>
<dbReference type="Proteomes" id="UP000051296">
    <property type="component" value="Unassembled WGS sequence"/>
</dbReference>
<dbReference type="Pfam" id="PF07261">
    <property type="entry name" value="DnaB_2"/>
    <property type="match status" value="1"/>
</dbReference>
<protein>
    <submittedName>
        <fullName evidence="4">Primosome component related protein</fullName>
    </submittedName>
</protein>
<dbReference type="FunCoup" id="A0A0R2G7V7">
    <property type="interactions" value="12"/>
</dbReference>
<keyword evidence="5" id="KW-1185">Reference proteome</keyword>
<accession>A0A0R2G7V7</accession>
<gene>
    <name evidence="4" type="ORF">IV68_GL000381</name>
</gene>
<dbReference type="Gene3D" id="1.10.10.10">
    <property type="entry name" value="Winged helix-like DNA-binding domain superfamily/Winged helix DNA-binding domain"/>
    <property type="match status" value="1"/>
</dbReference>
<dbReference type="EMBL" id="JQAX01000001">
    <property type="protein sequence ID" value="KRN33575.1"/>
    <property type="molecule type" value="Genomic_DNA"/>
</dbReference>
<dbReference type="InterPro" id="IPR053162">
    <property type="entry name" value="DnaD"/>
</dbReference>
<dbReference type="RefSeq" id="WP_022790925.1">
    <property type="nucleotide sequence ID" value="NZ_ATUU01000001.1"/>
</dbReference>
<sequence>MSENEPLQAFFNAPQVVINTFLLAHYRQLGMSNDEFLLLLQVQGQVNEYAGDIKIPALKERLGWPEDDIRKGLTQLHHKGFINFISQRDGQGKVITKFDFSPLYLKAMQLNPKDLPAVSTQARLATEGAPTASSNQNELTRADIFNAIEREFGRPLSSIELQTITNWFDIDHFQPIFMQAALQEAVLNGALNLRYIETILVAWQKKNYHSLQDVYQEKRQRQGYKQSVNQTTAEVPLDVDLTQIDLDSLSEGD</sequence>
<dbReference type="eggNOG" id="COG3935">
    <property type="taxonomic scope" value="Bacteria"/>
</dbReference>
<dbReference type="AlphaFoldDB" id="A0A0R2G7V7"/>
<comment type="caution">
    <text evidence="4">The sequence shown here is derived from an EMBL/GenBank/DDBJ whole genome shotgun (WGS) entry which is preliminary data.</text>
</comment>
<proteinExistence type="inferred from homology"/>
<dbReference type="InterPro" id="IPR053843">
    <property type="entry name" value="DnaD_N"/>
</dbReference>
<dbReference type="OrthoDB" id="9770238at2"/>
<comment type="similarity">
    <text evidence="1">Belongs to the DnaB/DnaD family.</text>
</comment>
<evidence type="ECO:0000259" key="3">
    <source>
        <dbReference type="Pfam" id="PF21984"/>
    </source>
</evidence>
<dbReference type="InterPro" id="IPR036388">
    <property type="entry name" value="WH-like_DNA-bd_sf"/>
</dbReference>
<dbReference type="Pfam" id="PF21984">
    <property type="entry name" value="DnaD_N"/>
    <property type="match status" value="1"/>
</dbReference>
<evidence type="ECO:0000313" key="5">
    <source>
        <dbReference type="Proteomes" id="UP000051296"/>
    </source>
</evidence>
<dbReference type="SUPFAM" id="SSF158499">
    <property type="entry name" value="DnaD domain-like"/>
    <property type="match status" value="1"/>
</dbReference>
<feature type="domain" description="DnaB/C C-terminal" evidence="2">
    <location>
        <begin position="145"/>
        <end position="217"/>
    </location>
</feature>
<dbReference type="PANTHER" id="PTHR37293:SF6">
    <property type="entry name" value="DNA REPLICATION PROTEIN DNAD"/>
    <property type="match status" value="1"/>
</dbReference>
<dbReference type="PANTHER" id="PTHR37293">
    <property type="entry name" value="PHAGE REPLICATION PROTEIN-RELATED"/>
    <property type="match status" value="1"/>
</dbReference>
<evidence type="ECO:0000259" key="2">
    <source>
        <dbReference type="Pfam" id="PF07261"/>
    </source>
</evidence>
<organism evidence="4 5">
    <name type="scientific">Weissella halotolerans DSM 20190</name>
    <dbReference type="NCBI Taxonomy" id="1123500"/>
    <lineage>
        <taxon>Bacteria</taxon>
        <taxon>Bacillati</taxon>
        <taxon>Bacillota</taxon>
        <taxon>Bacilli</taxon>
        <taxon>Lactobacillales</taxon>
        <taxon>Lactobacillaceae</taxon>
        <taxon>Weissella</taxon>
    </lineage>
</organism>
<name>A0A0R2G7V7_9LACO</name>
<reference evidence="4 5" key="1">
    <citation type="journal article" date="2015" name="Genome Announc.">
        <title>Expanding the biotechnology potential of lactobacilli through comparative genomics of 213 strains and associated genera.</title>
        <authorList>
            <person name="Sun Z."/>
            <person name="Harris H.M."/>
            <person name="McCann A."/>
            <person name="Guo C."/>
            <person name="Argimon S."/>
            <person name="Zhang W."/>
            <person name="Yang X."/>
            <person name="Jeffery I.B."/>
            <person name="Cooney J.C."/>
            <person name="Kagawa T.F."/>
            <person name="Liu W."/>
            <person name="Song Y."/>
            <person name="Salvetti E."/>
            <person name="Wrobel A."/>
            <person name="Rasinkangas P."/>
            <person name="Parkhill J."/>
            <person name="Rea M.C."/>
            <person name="O'Sullivan O."/>
            <person name="Ritari J."/>
            <person name="Douillard F.P."/>
            <person name="Paul Ross R."/>
            <person name="Yang R."/>
            <person name="Briner A.E."/>
            <person name="Felis G.E."/>
            <person name="de Vos W.M."/>
            <person name="Barrangou R."/>
            <person name="Klaenhammer T.R."/>
            <person name="Caufield P.W."/>
            <person name="Cui Y."/>
            <person name="Zhang H."/>
            <person name="O'Toole P.W."/>
        </authorList>
    </citation>
    <scope>NUCLEOTIDE SEQUENCE [LARGE SCALE GENOMIC DNA]</scope>
    <source>
        <strain evidence="4 5">DSM 20190</strain>
    </source>
</reference>
<dbReference type="PATRIC" id="fig|1123500.6.peg.382"/>
<evidence type="ECO:0000256" key="1">
    <source>
        <dbReference type="ARBA" id="ARBA00093462"/>
    </source>
</evidence>
<dbReference type="STRING" id="1123500.GCA_000420365_00123"/>
<dbReference type="InterPro" id="IPR006343">
    <property type="entry name" value="DnaB/C_C"/>
</dbReference>
<dbReference type="Gene3D" id="1.10.10.630">
    <property type="entry name" value="DnaD domain-like"/>
    <property type="match status" value="1"/>
</dbReference>
<evidence type="ECO:0000313" key="4">
    <source>
        <dbReference type="EMBL" id="KRN33575.1"/>
    </source>
</evidence>
<dbReference type="InterPro" id="IPR034829">
    <property type="entry name" value="DnaD-like_sf"/>
</dbReference>
<dbReference type="InParanoid" id="A0A0R2G7V7"/>
<dbReference type="NCBIfam" id="TIGR01446">
    <property type="entry name" value="DnaD_dom"/>
    <property type="match status" value="1"/>
</dbReference>